<evidence type="ECO:0000313" key="3">
    <source>
        <dbReference type="Proteomes" id="UP000010472"/>
    </source>
</evidence>
<gene>
    <name evidence="2" type="ORF">Cri9333_0862</name>
</gene>
<feature type="transmembrane region" description="Helical" evidence="1">
    <location>
        <begin position="168"/>
        <end position="193"/>
    </location>
</feature>
<dbReference type="KEGG" id="cep:Cri9333_0862"/>
<keyword evidence="3" id="KW-1185">Reference proteome</keyword>
<feature type="transmembrane region" description="Helical" evidence="1">
    <location>
        <begin position="224"/>
        <end position="248"/>
    </location>
</feature>
<evidence type="ECO:0000256" key="1">
    <source>
        <dbReference type="SAM" id="Phobius"/>
    </source>
</evidence>
<dbReference type="InterPro" id="IPR001646">
    <property type="entry name" value="5peptide_repeat"/>
</dbReference>
<protein>
    <submittedName>
        <fullName evidence="2">Pentapeptide repeat protein</fullName>
    </submittedName>
</protein>
<dbReference type="STRING" id="1173022.Cri9333_0862"/>
<feature type="transmembrane region" description="Helical" evidence="1">
    <location>
        <begin position="106"/>
        <end position="124"/>
    </location>
</feature>
<evidence type="ECO:0000313" key="2">
    <source>
        <dbReference type="EMBL" id="AFZ11779.1"/>
    </source>
</evidence>
<dbReference type="PANTHER" id="PTHR14136:SF17">
    <property type="entry name" value="BTB_POZ DOMAIN-CONTAINING PROTEIN KCTD9"/>
    <property type="match status" value="1"/>
</dbReference>
<feature type="transmembrane region" description="Helical" evidence="1">
    <location>
        <begin position="200"/>
        <end position="218"/>
    </location>
</feature>
<organism evidence="2 3">
    <name type="scientific">Crinalium epipsammum PCC 9333</name>
    <dbReference type="NCBI Taxonomy" id="1173022"/>
    <lineage>
        <taxon>Bacteria</taxon>
        <taxon>Bacillati</taxon>
        <taxon>Cyanobacteriota</taxon>
        <taxon>Cyanophyceae</taxon>
        <taxon>Gomontiellales</taxon>
        <taxon>Gomontiellaceae</taxon>
        <taxon>Crinalium</taxon>
    </lineage>
</organism>
<keyword evidence="1" id="KW-0472">Membrane</keyword>
<accession>K9VW38</accession>
<dbReference type="PATRIC" id="fig|1173022.3.peg.934"/>
<feature type="transmembrane region" description="Helical" evidence="1">
    <location>
        <begin position="71"/>
        <end position="94"/>
    </location>
</feature>
<feature type="transmembrane region" description="Helical" evidence="1">
    <location>
        <begin position="136"/>
        <end position="162"/>
    </location>
</feature>
<dbReference type="AlphaFoldDB" id="K9VW38"/>
<dbReference type="eggNOG" id="COG1357">
    <property type="taxonomic scope" value="Bacteria"/>
</dbReference>
<dbReference type="SUPFAM" id="SSF141571">
    <property type="entry name" value="Pentapeptide repeat-like"/>
    <property type="match status" value="1"/>
</dbReference>
<dbReference type="Proteomes" id="UP000010472">
    <property type="component" value="Chromosome"/>
</dbReference>
<dbReference type="OrthoDB" id="528457at2"/>
<dbReference type="HOGENOM" id="CLU_020789_0_0_3"/>
<dbReference type="PANTHER" id="PTHR14136">
    <property type="entry name" value="BTB_POZ DOMAIN-CONTAINING PROTEIN KCTD9"/>
    <property type="match status" value="1"/>
</dbReference>
<sequence length="720" mass="76248">MKVTEVLERYQAGERDFRRLNLRGQSFQGQNLSGGDFSECDIRSTDFSKANLREAKFCDAKAGLQRRWAMGLIIASWLVSGVGGSFSAFVGSFVILTLDSSDARNFSIGIACLVTLMAFFSMTIQSGLVAGALAGAVAVAVVGTVAVVGALAVTGAVAGALATEVAGALAVTLAGAVAVTVALAVARAVALAVAGALTRAVALAVAVAVAVAVAGTLATEVAVALNFAVAVAVALAVAGAIMLLSAYIGWRAFTGNEKDAWVRSFAFAFAATGGTSFRGANLSDANFNNATLKSTDFRNAILTRTCFHQTKLLERVRSGTTYLRILQLSKLLITGQGQGKNFERLNLQGINLKGANLADASFIGSDLSEANLQDADLSRAYLKQTQLDGTDFTGATLTGAYIEDWGITRETKFDGVRCKHVYMRVPTKENPDPYRKPDNNKEVFQDGEFGDFIKPILDTLDLYHNQGVDPRAIAISFKHLVENHPEAELEIVAMEKRGKDKFLIRTKTGNDFDRSALSQEYFASYNRLKGLPSNDSRLLIAEKDIRIASLENMVMTVLNKPTINTNTYQHQGDIMPENQGSINISGVQGGSISGLAAAGGNQEISGSALGDISGTVTNTIGQLEQADESEAPKLADLLKQLQTAIETDSNLTPETKIEALEQINALAEAGKNPKEGTTQKAAKTALTMLKGIIADLPAIATVVEAGKNLLPVISQFFGLV</sequence>
<dbReference type="EMBL" id="CP003620">
    <property type="protein sequence ID" value="AFZ11779.1"/>
    <property type="molecule type" value="Genomic_DNA"/>
</dbReference>
<dbReference type="RefSeq" id="WP_015201901.1">
    <property type="nucleotide sequence ID" value="NC_019753.1"/>
</dbReference>
<keyword evidence="1" id="KW-0812">Transmembrane</keyword>
<name>K9VW38_9CYAN</name>
<feature type="transmembrane region" description="Helical" evidence="1">
    <location>
        <begin position="260"/>
        <end position="280"/>
    </location>
</feature>
<proteinExistence type="predicted"/>
<dbReference type="Pfam" id="PF00805">
    <property type="entry name" value="Pentapeptide"/>
    <property type="match status" value="4"/>
</dbReference>
<keyword evidence="1" id="KW-1133">Transmembrane helix</keyword>
<reference evidence="2 3" key="1">
    <citation type="submission" date="2012-06" db="EMBL/GenBank/DDBJ databases">
        <title>Finished chromosome of genome of Crinalium epipsammum PCC 9333.</title>
        <authorList>
            <consortium name="US DOE Joint Genome Institute"/>
            <person name="Gugger M."/>
            <person name="Coursin T."/>
            <person name="Rippka R."/>
            <person name="Tandeau De Marsac N."/>
            <person name="Huntemann M."/>
            <person name="Wei C.-L."/>
            <person name="Han J."/>
            <person name="Detter J.C."/>
            <person name="Han C."/>
            <person name="Tapia R."/>
            <person name="Davenport K."/>
            <person name="Daligault H."/>
            <person name="Erkkila T."/>
            <person name="Gu W."/>
            <person name="Munk A.C.C."/>
            <person name="Teshima H."/>
            <person name="Xu Y."/>
            <person name="Chain P."/>
            <person name="Chen A."/>
            <person name="Krypides N."/>
            <person name="Mavromatis K."/>
            <person name="Markowitz V."/>
            <person name="Szeto E."/>
            <person name="Ivanova N."/>
            <person name="Mikhailova N."/>
            <person name="Ovchinnikova G."/>
            <person name="Pagani I."/>
            <person name="Pati A."/>
            <person name="Goodwin L."/>
            <person name="Peters L."/>
            <person name="Pitluck S."/>
            <person name="Woyke T."/>
            <person name="Kerfeld C."/>
        </authorList>
    </citation>
    <scope>NUCLEOTIDE SEQUENCE [LARGE SCALE GENOMIC DNA]</scope>
    <source>
        <strain evidence="2 3">PCC 9333</strain>
    </source>
</reference>
<dbReference type="InterPro" id="IPR051082">
    <property type="entry name" value="Pentapeptide-BTB/POZ_domain"/>
</dbReference>
<dbReference type="Gene3D" id="2.160.20.80">
    <property type="entry name" value="E3 ubiquitin-protein ligase SopA"/>
    <property type="match status" value="3"/>
</dbReference>